<dbReference type="InterPro" id="IPR050862">
    <property type="entry name" value="RdRp_reductase_class-2"/>
</dbReference>
<comment type="caution">
    <text evidence="16">The sequence shown here is derived from an EMBL/GenBank/DDBJ whole genome shotgun (WGS) entry which is preliminary data.</text>
</comment>
<dbReference type="Pfam" id="PF02867">
    <property type="entry name" value="Ribonuc_red_lgC"/>
    <property type="match status" value="1"/>
</dbReference>
<keyword evidence="8" id="KW-0560">Oxidoreductase</keyword>
<evidence type="ECO:0000313" key="17">
    <source>
        <dbReference type="Proteomes" id="UP001501588"/>
    </source>
</evidence>
<comment type="function">
    <text evidence="10">Catalyzes the reduction of ribonucleotides to deoxyribonucleotides. May function to provide a pool of deoxyribonucleotide precursors for DNA repair during oxygen limitation and/or for immediate growth after restoration of oxygen.</text>
</comment>
<keyword evidence="17" id="KW-1185">Reference proteome</keyword>
<evidence type="ECO:0000256" key="13">
    <source>
        <dbReference type="SAM" id="MobiDB-lite"/>
    </source>
</evidence>
<comment type="similarity">
    <text evidence="2">Belongs to the ribonucleoside diphosphate reductase class-2 family.</text>
</comment>
<comment type="cofactor">
    <cofactor evidence="1">
        <name>adenosylcob(III)alamin</name>
        <dbReference type="ChEBI" id="CHEBI:18408"/>
    </cofactor>
</comment>
<evidence type="ECO:0000256" key="8">
    <source>
        <dbReference type="ARBA" id="ARBA00023002"/>
    </source>
</evidence>
<keyword evidence="7" id="KW-0547">Nucleotide-binding</keyword>
<keyword evidence="9" id="KW-0170">Cobalt</keyword>
<feature type="region of interest" description="Disordered" evidence="13">
    <location>
        <begin position="439"/>
        <end position="461"/>
    </location>
</feature>
<evidence type="ECO:0000256" key="2">
    <source>
        <dbReference type="ARBA" id="ARBA00007405"/>
    </source>
</evidence>
<evidence type="ECO:0000256" key="9">
    <source>
        <dbReference type="ARBA" id="ARBA00023285"/>
    </source>
</evidence>
<evidence type="ECO:0000256" key="12">
    <source>
        <dbReference type="ARBA" id="ARBA00047754"/>
    </source>
</evidence>
<dbReference type="InterPro" id="IPR024434">
    <property type="entry name" value="TSCPD_dom"/>
</dbReference>
<feature type="domain" description="TSCPD" evidence="15">
    <location>
        <begin position="307"/>
        <end position="412"/>
    </location>
</feature>
<dbReference type="InterPro" id="IPR000788">
    <property type="entry name" value="RNR_lg_C"/>
</dbReference>
<evidence type="ECO:0000256" key="3">
    <source>
        <dbReference type="ARBA" id="ARBA00012274"/>
    </source>
</evidence>
<feature type="domain" description="Ribonucleotide reductase large subunit C-terminal" evidence="14">
    <location>
        <begin position="108"/>
        <end position="265"/>
    </location>
</feature>
<accession>A0ABN1ETN7</accession>
<evidence type="ECO:0000256" key="4">
    <source>
        <dbReference type="ARBA" id="ARBA00014409"/>
    </source>
</evidence>
<evidence type="ECO:0000256" key="10">
    <source>
        <dbReference type="ARBA" id="ARBA00025437"/>
    </source>
</evidence>
<feature type="region of interest" description="Disordered" evidence="13">
    <location>
        <begin position="287"/>
        <end position="312"/>
    </location>
</feature>
<name>A0ABN1ETN7_9PROT</name>
<keyword evidence="6" id="KW-0237">DNA synthesis</keyword>
<dbReference type="PANTHER" id="PTHR43371:SF1">
    <property type="entry name" value="RIBONUCLEOSIDE-DIPHOSPHATE REDUCTASE"/>
    <property type="match status" value="1"/>
</dbReference>
<evidence type="ECO:0000259" key="15">
    <source>
        <dbReference type="Pfam" id="PF12637"/>
    </source>
</evidence>
<evidence type="ECO:0000256" key="1">
    <source>
        <dbReference type="ARBA" id="ARBA00001922"/>
    </source>
</evidence>
<proteinExistence type="inferred from homology"/>
<evidence type="ECO:0000256" key="5">
    <source>
        <dbReference type="ARBA" id="ARBA00022628"/>
    </source>
</evidence>
<comment type="catalytic activity">
    <reaction evidence="12">
        <text>a 2'-deoxyribonucleoside 5'-diphosphate + [thioredoxin]-disulfide + H2O = a ribonucleoside 5'-diphosphate + [thioredoxin]-dithiol</text>
        <dbReference type="Rhea" id="RHEA:23252"/>
        <dbReference type="Rhea" id="RHEA-COMP:10698"/>
        <dbReference type="Rhea" id="RHEA-COMP:10700"/>
        <dbReference type="ChEBI" id="CHEBI:15377"/>
        <dbReference type="ChEBI" id="CHEBI:29950"/>
        <dbReference type="ChEBI" id="CHEBI:50058"/>
        <dbReference type="ChEBI" id="CHEBI:57930"/>
        <dbReference type="ChEBI" id="CHEBI:73316"/>
        <dbReference type="EC" id="1.17.4.1"/>
    </reaction>
</comment>
<protein>
    <recommendedName>
        <fullName evidence="4">Vitamin B12-dependent ribonucleotide reductase</fullName>
        <ecNumber evidence="3">1.17.4.1</ecNumber>
    </recommendedName>
    <alternativeName>
        <fullName evidence="11">Ribonucleoside-diphosphate reductase NrdJ</fullName>
    </alternativeName>
</protein>
<dbReference type="Gene3D" id="3.20.70.20">
    <property type="match status" value="1"/>
</dbReference>
<dbReference type="Pfam" id="PF12637">
    <property type="entry name" value="TSCPD"/>
    <property type="match status" value="1"/>
</dbReference>
<keyword evidence="5" id="KW-0846">Cobalamin</keyword>
<sequence length="467" mass="47903">MASTRGTLWDGVALRRTRAAADPDSPPRAIALPAAWDEGAAAALASLAPGAGPASLPRSAEAWIARAADGAPDLAETLRALLLSRRGCPGAEAWRGGKAGAEPPRFVLNLPAFLEADGSFDAAGYAEACAAAVRALDRLAGGRARRLRLGFADLAGLLAGLGLPYDSPESRAVAAAVTALTRGAAEAESGRMAERLGALEPVALTWPVPPAETPVPGLAEAARAALDAAAASPGLRHAALVGLAPPDAAEALLSAGTGGIAPAAADPSVPEAARRAMREAVSPFLHAPLPAPAASPGEARRPPRQAPPRRQTGTVLRVSVGGHKVALRTAEDAEGRLVEIAFTLSKEGAAYRSLMEGFAHSVSLGLQRGVPLAEYVDAFAYTRFGPAGAVEGDPAISRATSVLDWAFRRLALDHLDRHDLPQPSEEDCLPDSLGTAAQQAPLLPMDLPQTPASASPRTRRRALRLVG</sequence>
<dbReference type="EC" id="1.17.4.1" evidence="3"/>
<dbReference type="EMBL" id="BAAAFZ010000008">
    <property type="protein sequence ID" value="GAA0574079.1"/>
    <property type="molecule type" value="Genomic_DNA"/>
</dbReference>
<dbReference type="Proteomes" id="UP001501588">
    <property type="component" value="Unassembled WGS sequence"/>
</dbReference>
<evidence type="ECO:0000256" key="11">
    <source>
        <dbReference type="ARBA" id="ARBA00033050"/>
    </source>
</evidence>
<evidence type="ECO:0000256" key="7">
    <source>
        <dbReference type="ARBA" id="ARBA00022741"/>
    </source>
</evidence>
<evidence type="ECO:0000256" key="6">
    <source>
        <dbReference type="ARBA" id="ARBA00022634"/>
    </source>
</evidence>
<gene>
    <name evidence="16" type="ORF">GCM10009416_11000</name>
</gene>
<evidence type="ECO:0000259" key="14">
    <source>
        <dbReference type="Pfam" id="PF02867"/>
    </source>
</evidence>
<dbReference type="PANTHER" id="PTHR43371">
    <property type="entry name" value="VITAMIN B12-DEPENDENT RIBONUCLEOTIDE REDUCTASE"/>
    <property type="match status" value="1"/>
</dbReference>
<dbReference type="SUPFAM" id="SSF51998">
    <property type="entry name" value="PFL-like glycyl radical enzymes"/>
    <property type="match status" value="1"/>
</dbReference>
<reference evidence="16 17" key="1">
    <citation type="journal article" date="2019" name="Int. J. Syst. Evol. Microbiol.">
        <title>The Global Catalogue of Microorganisms (GCM) 10K type strain sequencing project: providing services to taxonomists for standard genome sequencing and annotation.</title>
        <authorList>
            <consortium name="The Broad Institute Genomics Platform"/>
            <consortium name="The Broad Institute Genome Sequencing Center for Infectious Disease"/>
            <person name="Wu L."/>
            <person name="Ma J."/>
        </authorList>
    </citation>
    <scope>NUCLEOTIDE SEQUENCE [LARGE SCALE GENOMIC DNA]</scope>
    <source>
        <strain evidence="16 17">JCM 9933</strain>
    </source>
</reference>
<organism evidence="16 17">
    <name type="scientific">Craurococcus roseus</name>
    <dbReference type="NCBI Taxonomy" id="77585"/>
    <lineage>
        <taxon>Bacteria</taxon>
        <taxon>Pseudomonadati</taxon>
        <taxon>Pseudomonadota</taxon>
        <taxon>Alphaproteobacteria</taxon>
        <taxon>Acetobacterales</taxon>
        <taxon>Acetobacteraceae</taxon>
        <taxon>Craurococcus</taxon>
    </lineage>
</organism>
<evidence type="ECO:0000313" key="16">
    <source>
        <dbReference type="EMBL" id="GAA0574079.1"/>
    </source>
</evidence>
<dbReference type="RefSeq" id="WP_343894150.1">
    <property type="nucleotide sequence ID" value="NZ_BAAAFZ010000008.1"/>
</dbReference>